<organism evidence="2 3">
    <name type="scientific">Punica granatum</name>
    <name type="common">Pomegranate</name>
    <dbReference type="NCBI Taxonomy" id="22663"/>
    <lineage>
        <taxon>Eukaryota</taxon>
        <taxon>Viridiplantae</taxon>
        <taxon>Streptophyta</taxon>
        <taxon>Embryophyta</taxon>
        <taxon>Tracheophyta</taxon>
        <taxon>Spermatophyta</taxon>
        <taxon>Magnoliopsida</taxon>
        <taxon>eudicotyledons</taxon>
        <taxon>Gunneridae</taxon>
        <taxon>Pentapetalae</taxon>
        <taxon>rosids</taxon>
        <taxon>malvids</taxon>
        <taxon>Myrtales</taxon>
        <taxon>Lythraceae</taxon>
        <taxon>Punica</taxon>
    </lineage>
</organism>
<name>A0A2I0JSE8_PUNGR</name>
<reference evidence="2 3" key="1">
    <citation type="submission" date="2017-11" db="EMBL/GenBank/DDBJ databases">
        <title>De-novo sequencing of pomegranate (Punica granatum L.) genome.</title>
        <authorList>
            <person name="Akparov Z."/>
            <person name="Amiraslanov A."/>
            <person name="Hajiyeva S."/>
            <person name="Abbasov M."/>
            <person name="Kaur K."/>
            <person name="Hamwieh A."/>
            <person name="Solovyev V."/>
            <person name="Salamov A."/>
            <person name="Braich B."/>
            <person name="Kosarev P."/>
            <person name="Mahmoud A."/>
            <person name="Hajiyev E."/>
            <person name="Babayeva S."/>
            <person name="Izzatullayeva V."/>
            <person name="Mammadov A."/>
            <person name="Mammadov A."/>
            <person name="Sharifova S."/>
            <person name="Ojaghi J."/>
            <person name="Eynullazada K."/>
            <person name="Bayramov B."/>
            <person name="Abdulazimova A."/>
            <person name="Shahmuradov I."/>
        </authorList>
    </citation>
    <scope>NUCLEOTIDE SEQUENCE [LARGE SCALE GENOMIC DNA]</scope>
    <source>
        <strain evidence="3">cv. AG2017</strain>
        <tissue evidence="2">Leaf</tissue>
    </source>
</reference>
<evidence type="ECO:0000313" key="3">
    <source>
        <dbReference type="Proteomes" id="UP000233551"/>
    </source>
</evidence>
<dbReference type="STRING" id="22663.A0A2I0JSE8"/>
<accession>A0A2I0JSE8</accession>
<proteinExistence type="predicted"/>
<dbReference type="AlphaFoldDB" id="A0A2I0JSE8"/>
<evidence type="ECO:0000313" key="2">
    <source>
        <dbReference type="EMBL" id="PKI59228.1"/>
    </source>
</evidence>
<feature type="domain" description="Reverse transcriptase Ty1/copia-type" evidence="1">
    <location>
        <begin position="46"/>
        <end position="105"/>
    </location>
</feature>
<keyword evidence="3" id="KW-1185">Reference proteome</keyword>
<evidence type="ECO:0000259" key="1">
    <source>
        <dbReference type="Pfam" id="PF07727"/>
    </source>
</evidence>
<dbReference type="EMBL" id="PGOL01001313">
    <property type="protein sequence ID" value="PKI59228.1"/>
    <property type="molecule type" value="Genomic_DNA"/>
</dbReference>
<dbReference type="Pfam" id="PF07727">
    <property type="entry name" value="RVT_2"/>
    <property type="match status" value="1"/>
</dbReference>
<comment type="caution">
    <text evidence="2">The sequence shown here is derived from an EMBL/GenBank/DDBJ whole genome shotgun (WGS) entry which is preliminary data.</text>
</comment>
<dbReference type="Proteomes" id="UP000233551">
    <property type="component" value="Unassembled WGS sequence"/>
</dbReference>
<protein>
    <recommendedName>
        <fullName evidence="1">Reverse transcriptase Ty1/copia-type domain-containing protein</fullName>
    </recommendedName>
</protein>
<dbReference type="InterPro" id="IPR013103">
    <property type="entry name" value="RVT_2"/>
</dbReference>
<sequence length="110" mass="12355">MDSVAMIPIMLNVEGDPQTYGEAMASRDAAFWKEAINDEMDSILFNNTWVLVDLPQGSKPIGCKWVFKRKNNPTGGSPTFKARLMAKGFRQNKGLHYFDTYAPLSNNTVH</sequence>
<gene>
    <name evidence="2" type="ORF">CRG98_020391</name>
</gene>